<evidence type="ECO:0000313" key="10">
    <source>
        <dbReference type="Proteomes" id="UP000028059"/>
    </source>
</evidence>
<dbReference type="Gene3D" id="1.20.1260.30">
    <property type="match status" value="1"/>
</dbReference>
<proteinExistence type="predicted"/>
<dbReference type="Gene3D" id="3.40.50.150">
    <property type="entry name" value="Vaccinia Virus protein VP39"/>
    <property type="match status" value="1"/>
</dbReference>
<feature type="domain" description="DNA methylase adenine-specific" evidence="7">
    <location>
        <begin position="168"/>
        <end position="498"/>
    </location>
</feature>
<dbReference type="AlphaFoldDB" id="A0A081RMH3"/>
<keyword evidence="3" id="KW-0808">Transferase</keyword>
<dbReference type="InterPro" id="IPR052916">
    <property type="entry name" value="Type-I_RE_MTase_Subunit"/>
</dbReference>
<dbReference type="InterPro" id="IPR003356">
    <property type="entry name" value="DNA_methylase_A-5"/>
</dbReference>
<evidence type="ECO:0000259" key="8">
    <source>
        <dbReference type="Pfam" id="PF12161"/>
    </source>
</evidence>
<dbReference type="PRINTS" id="PR00507">
    <property type="entry name" value="N12N6MTFRASE"/>
</dbReference>
<evidence type="ECO:0000259" key="7">
    <source>
        <dbReference type="Pfam" id="PF02384"/>
    </source>
</evidence>
<dbReference type="SUPFAM" id="SSF53335">
    <property type="entry name" value="S-adenosyl-L-methionine-dependent methyltransferases"/>
    <property type="match status" value="1"/>
</dbReference>
<evidence type="ECO:0000256" key="3">
    <source>
        <dbReference type="ARBA" id="ARBA00022679"/>
    </source>
</evidence>
<protein>
    <recommendedName>
        <fullName evidence="1">site-specific DNA-methyltransferase (adenine-specific)</fullName>
        <ecNumber evidence="1">2.1.1.72</ecNumber>
    </recommendedName>
</protein>
<dbReference type="InterPro" id="IPR022749">
    <property type="entry name" value="D12N6_MeTrfase_N"/>
</dbReference>
<keyword evidence="10" id="KW-1185">Reference proteome</keyword>
<dbReference type="GO" id="GO:0003677">
    <property type="term" value="F:DNA binding"/>
    <property type="evidence" value="ECO:0007669"/>
    <property type="project" value="InterPro"/>
</dbReference>
<dbReference type="InterPro" id="IPR029063">
    <property type="entry name" value="SAM-dependent_MTases_sf"/>
</dbReference>
<dbReference type="GO" id="GO:0009007">
    <property type="term" value="F:site-specific DNA-methyltransferase (adenine-specific) activity"/>
    <property type="evidence" value="ECO:0007669"/>
    <property type="project" value="UniProtKB-EC"/>
</dbReference>
<evidence type="ECO:0000256" key="1">
    <source>
        <dbReference type="ARBA" id="ARBA00011900"/>
    </source>
</evidence>
<evidence type="ECO:0000256" key="4">
    <source>
        <dbReference type="ARBA" id="ARBA00022691"/>
    </source>
</evidence>
<keyword evidence="9" id="KW-0413">Isomerase</keyword>
<evidence type="ECO:0000313" key="9">
    <source>
        <dbReference type="EMBL" id="KEQ56396.1"/>
    </source>
</evidence>
<dbReference type="InterPro" id="IPR038333">
    <property type="entry name" value="T1MK-like_N_sf"/>
</dbReference>
<comment type="catalytic activity">
    <reaction evidence="6">
        <text>a 2'-deoxyadenosine in DNA + S-adenosyl-L-methionine = an N(6)-methyl-2'-deoxyadenosine in DNA + S-adenosyl-L-homocysteine + H(+)</text>
        <dbReference type="Rhea" id="RHEA:15197"/>
        <dbReference type="Rhea" id="RHEA-COMP:12418"/>
        <dbReference type="Rhea" id="RHEA-COMP:12419"/>
        <dbReference type="ChEBI" id="CHEBI:15378"/>
        <dbReference type="ChEBI" id="CHEBI:57856"/>
        <dbReference type="ChEBI" id="CHEBI:59789"/>
        <dbReference type="ChEBI" id="CHEBI:90615"/>
        <dbReference type="ChEBI" id="CHEBI:90616"/>
        <dbReference type="EC" id="2.1.1.72"/>
    </reaction>
</comment>
<feature type="domain" description="N6 adenine-specific DNA methyltransferase N-terminal" evidence="8">
    <location>
        <begin position="14"/>
        <end position="156"/>
    </location>
</feature>
<comment type="caution">
    <text evidence="9">The sequence shown here is derived from an EMBL/GenBank/DDBJ whole genome shotgun (WGS) entry which is preliminary data.</text>
</comment>
<dbReference type="Proteomes" id="UP000028059">
    <property type="component" value="Unassembled WGS sequence"/>
</dbReference>
<dbReference type="EMBL" id="JOKN01000020">
    <property type="protein sequence ID" value="KEQ56396.1"/>
    <property type="molecule type" value="Genomic_DNA"/>
</dbReference>
<keyword evidence="2" id="KW-0489">Methyltransferase</keyword>
<keyword evidence="5" id="KW-0680">Restriction system</keyword>
<accession>A0A081RMH3</accession>
<dbReference type="Pfam" id="PF12161">
    <property type="entry name" value="HsdM_N"/>
    <property type="match status" value="1"/>
</dbReference>
<evidence type="ECO:0000256" key="2">
    <source>
        <dbReference type="ARBA" id="ARBA00022603"/>
    </source>
</evidence>
<dbReference type="PANTHER" id="PTHR42998">
    <property type="entry name" value="TYPE I RESTRICTION ENZYME HINDVIIP M PROTEIN-RELATED"/>
    <property type="match status" value="1"/>
</dbReference>
<sequence>MAKKKSKKEEMTFEEKLWETAEQLRGKVEVPTYKYIALGLMFLKFISERYNARRAEIEEETKNPKDEKYSKTQKDRDYWLKQKDLYTTDGVFFLKKGDRWNDLVKELSIEENLPIKIDDMLIEIEKDNPPLANVLPKVFASSNIPNDNLKNLIEEFDKIKIDKEDEISKDSFGRIYEFFMKKFSKTELSKGGEFFTPESIVKLLVEILEPYNGIIYDPTCGSGGMFVQSYKFLQAHKKELEKKKKKTGLSVYGVESQTGIWRICKMNLSIRGIESKKIQNDDCLVGHPYATLKANRIMANPPFNHREWGYDKLIDDKRFKKFGLPSYSKPGGNYAFMEHMIYHMDDEDGRMGLVLANGSLSASGQEAKIRENIVRADLVDCIVALPRKLFYTVQIPACLWFLTVPANKKNGPRNREGETLFIDARNISTPVERSLNEFSKEQIKHISDRYRSFVGQEDVPKYKDELGFCKKVTIKDIEKEKFILNPGRYVGSEDVEDDDEPFEDKMKRLTSEYAELSKESVRLDKEIRKNLKEIGFEI</sequence>
<organism evidence="9 10">
    <name type="scientific">Marine Group I thaumarchaeote SCGC AAA799-N04</name>
    <dbReference type="NCBI Taxonomy" id="1502293"/>
    <lineage>
        <taxon>Archaea</taxon>
        <taxon>Nitrososphaerota</taxon>
        <taxon>Marine Group I</taxon>
    </lineage>
</organism>
<dbReference type="PATRIC" id="fig|1502293.3.peg.1082"/>
<reference evidence="9 10" key="1">
    <citation type="submission" date="2014-06" db="EMBL/GenBank/DDBJ databases">
        <authorList>
            <person name="Ngugi D.K."/>
            <person name="Blom J."/>
            <person name="Alam I."/>
            <person name="Rashid M."/>
            <person name="Ba Alawi W."/>
            <person name="Zhang G."/>
            <person name="Hikmawan T."/>
            <person name="Guan Y."/>
            <person name="Antunes A."/>
            <person name="Siam R."/>
            <person name="ElDorry H."/>
            <person name="Bajic V."/>
            <person name="Stingl U."/>
        </authorList>
    </citation>
    <scope>NUCLEOTIDE SEQUENCE [LARGE SCALE GENOMIC DNA]</scope>
    <source>
        <strain evidence="9">SCGC AAA799-N04</strain>
    </source>
</reference>
<dbReference type="GO" id="GO:0009307">
    <property type="term" value="P:DNA restriction-modification system"/>
    <property type="evidence" value="ECO:0007669"/>
    <property type="project" value="UniProtKB-KW"/>
</dbReference>
<dbReference type="GO" id="GO:0016853">
    <property type="term" value="F:isomerase activity"/>
    <property type="evidence" value="ECO:0007669"/>
    <property type="project" value="UniProtKB-KW"/>
</dbReference>
<dbReference type="EC" id="2.1.1.72" evidence="1"/>
<gene>
    <name evidence="9" type="ORF">AAA799N04_01168</name>
</gene>
<name>A0A081RMH3_9ARCH</name>
<dbReference type="GO" id="GO:0032259">
    <property type="term" value="P:methylation"/>
    <property type="evidence" value="ECO:0007669"/>
    <property type="project" value="UniProtKB-KW"/>
</dbReference>
<dbReference type="Pfam" id="PF02384">
    <property type="entry name" value="N6_Mtase"/>
    <property type="match status" value="1"/>
</dbReference>
<keyword evidence="4" id="KW-0949">S-adenosyl-L-methionine</keyword>
<evidence type="ECO:0000256" key="5">
    <source>
        <dbReference type="ARBA" id="ARBA00022747"/>
    </source>
</evidence>
<evidence type="ECO:0000256" key="6">
    <source>
        <dbReference type="ARBA" id="ARBA00047942"/>
    </source>
</evidence>
<dbReference type="GO" id="GO:0008170">
    <property type="term" value="F:N-methyltransferase activity"/>
    <property type="evidence" value="ECO:0007669"/>
    <property type="project" value="InterPro"/>
</dbReference>
<dbReference type="PANTHER" id="PTHR42998:SF1">
    <property type="entry name" value="TYPE I RESTRICTION ENZYME HINDI METHYLASE SUBUNIT"/>
    <property type="match status" value="1"/>
</dbReference>